<keyword evidence="7 12" id="KW-0479">Metal-binding</keyword>
<comment type="cofactor">
    <cofactor evidence="1 12">
        <name>Cu(+)</name>
        <dbReference type="ChEBI" id="CHEBI:49552"/>
    </cofactor>
</comment>
<feature type="binding site" description="type 1 copper site" evidence="12">
    <location>
        <position position="112"/>
    </location>
    <ligand>
        <name>Cu cation</name>
        <dbReference type="ChEBI" id="CHEBI:23378"/>
        <label>1</label>
    </ligand>
</feature>
<dbReference type="InterPro" id="IPR052721">
    <property type="entry name" value="ET_Amicyanin"/>
</dbReference>
<keyword evidence="9" id="KW-0560">Oxidoreductase</keyword>
<evidence type="ECO:0000256" key="5">
    <source>
        <dbReference type="ARBA" id="ARBA00011882"/>
    </source>
</evidence>
<dbReference type="Pfam" id="PF00127">
    <property type="entry name" value="Copper-bind"/>
    <property type="match status" value="1"/>
</dbReference>
<evidence type="ECO:0000256" key="11">
    <source>
        <dbReference type="ARBA" id="ARBA00049340"/>
    </source>
</evidence>
<dbReference type="InterPro" id="IPR011707">
    <property type="entry name" value="Cu-oxidase-like_N"/>
</dbReference>
<dbReference type="GO" id="GO:0009055">
    <property type="term" value="F:electron transfer activity"/>
    <property type="evidence" value="ECO:0007669"/>
    <property type="project" value="InterPro"/>
</dbReference>
<evidence type="ECO:0000313" key="16">
    <source>
        <dbReference type="Proteomes" id="UP000179157"/>
    </source>
</evidence>
<feature type="binding site" description="type 1 copper site" evidence="12">
    <location>
        <position position="117"/>
    </location>
    <ligand>
        <name>Cu cation</name>
        <dbReference type="ChEBI" id="CHEBI:23378"/>
        <label>1</label>
    </ligand>
</feature>
<evidence type="ECO:0000259" key="13">
    <source>
        <dbReference type="Pfam" id="PF00127"/>
    </source>
</evidence>
<organism evidence="15 16">
    <name type="scientific">Fraserbacteria sp. (strain RBG_16_55_9)</name>
    <dbReference type="NCBI Taxonomy" id="1817864"/>
    <lineage>
        <taxon>Bacteria</taxon>
        <taxon>Candidatus Fraseribacteriota</taxon>
    </lineage>
</organism>
<evidence type="ECO:0000256" key="6">
    <source>
        <dbReference type="ARBA" id="ARBA00017290"/>
    </source>
</evidence>
<comment type="catalytic activity">
    <reaction evidence="11">
        <text>nitric oxide + Fe(III)-[cytochrome c] + H2O = Fe(II)-[cytochrome c] + nitrite + 2 H(+)</text>
        <dbReference type="Rhea" id="RHEA:15233"/>
        <dbReference type="Rhea" id="RHEA-COMP:10350"/>
        <dbReference type="Rhea" id="RHEA-COMP:14399"/>
        <dbReference type="ChEBI" id="CHEBI:15377"/>
        <dbReference type="ChEBI" id="CHEBI:15378"/>
        <dbReference type="ChEBI" id="CHEBI:16301"/>
        <dbReference type="ChEBI" id="CHEBI:16480"/>
        <dbReference type="ChEBI" id="CHEBI:29033"/>
        <dbReference type="ChEBI" id="CHEBI:29034"/>
        <dbReference type="EC" id="1.7.2.1"/>
    </reaction>
</comment>
<proteinExistence type="inferred from homology"/>
<evidence type="ECO:0000259" key="14">
    <source>
        <dbReference type="Pfam" id="PF07732"/>
    </source>
</evidence>
<dbReference type="Gene3D" id="2.60.40.420">
    <property type="entry name" value="Cupredoxins - blue copper proteins"/>
    <property type="match status" value="3"/>
</dbReference>
<accession>A0A1F5V0V2</accession>
<evidence type="ECO:0000256" key="4">
    <source>
        <dbReference type="ARBA" id="ARBA00011233"/>
    </source>
</evidence>
<evidence type="ECO:0000256" key="7">
    <source>
        <dbReference type="ARBA" id="ARBA00022723"/>
    </source>
</evidence>
<dbReference type="SUPFAM" id="SSF49503">
    <property type="entry name" value="Cupredoxins"/>
    <property type="match status" value="3"/>
</dbReference>
<dbReference type="GO" id="GO:0050421">
    <property type="term" value="F:nitrite reductase (NO-forming) activity"/>
    <property type="evidence" value="ECO:0007669"/>
    <property type="project" value="UniProtKB-EC"/>
</dbReference>
<dbReference type="EC" id="1.7.2.1" evidence="5"/>
<feature type="domain" description="Blue (type 1) copper" evidence="13">
    <location>
        <begin position="326"/>
        <end position="407"/>
    </location>
</feature>
<feature type="binding site" description="type 1 copper site" evidence="12">
    <location>
        <position position="62"/>
    </location>
    <ligand>
        <name>Cu cation</name>
        <dbReference type="ChEBI" id="CHEBI:23378"/>
        <label>1</label>
    </ligand>
</feature>
<comment type="subunit">
    <text evidence="4">Homotrimer.</text>
</comment>
<dbReference type="PANTHER" id="PTHR36507">
    <property type="entry name" value="BLL1555 PROTEIN"/>
    <property type="match status" value="1"/>
</dbReference>
<dbReference type="AlphaFoldDB" id="A0A1F5V0V2"/>
<dbReference type="Proteomes" id="UP000179157">
    <property type="component" value="Unassembled WGS sequence"/>
</dbReference>
<dbReference type="PANTHER" id="PTHR36507:SF1">
    <property type="entry name" value="BLL1555 PROTEIN"/>
    <property type="match status" value="1"/>
</dbReference>
<evidence type="ECO:0000313" key="15">
    <source>
        <dbReference type="EMBL" id="OGF56551.1"/>
    </source>
</evidence>
<dbReference type="GO" id="GO:0005507">
    <property type="term" value="F:copper ion binding"/>
    <property type="evidence" value="ECO:0007669"/>
    <property type="project" value="InterPro"/>
</dbReference>
<comment type="cofactor">
    <cofactor evidence="2 12">
        <name>Cu(2+)</name>
        <dbReference type="ChEBI" id="CHEBI:29036"/>
    </cofactor>
</comment>
<dbReference type="STRING" id="1817864.A2Z21_06185"/>
<dbReference type="InterPro" id="IPR008972">
    <property type="entry name" value="Cupredoxin"/>
</dbReference>
<keyword evidence="10 12" id="KW-0186">Copper</keyword>
<evidence type="ECO:0000256" key="2">
    <source>
        <dbReference type="ARBA" id="ARBA00001973"/>
    </source>
</evidence>
<dbReference type="Pfam" id="PF07732">
    <property type="entry name" value="Cu-oxidase_3"/>
    <property type="match status" value="1"/>
</dbReference>
<dbReference type="InterPro" id="IPR000923">
    <property type="entry name" value="BlueCu_1"/>
</dbReference>
<feature type="binding site" description="type 1 copper site" evidence="12">
    <location>
        <position position="102"/>
    </location>
    <ligand>
        <name>Cu cation</name>
        <dbReference type="ChEBI" id="CHEBI:23378"/>
        <label>1</label>
    </ligand>
</feature>
<dbReference type="PRINTS" id="PR00695">
    <property type="entry name" value="CUNO2RDTASE"/>
</dbReference>
<dbReference type="EMBL" id="MFGX01000031">
    <property type="protein sequence ID" value="OGF56551.1"/>
    <property type="molecule type" value="Genomic_DNA"/>
</dbReference>
<dbReference type="InterPro" id="IPR001287">
    <property type="entry name" value="NO2-reductase_Cu"/>
</dbReference>
<name>A0A1F5V0V2_FRAXR</name>
<feature type="binding site" description="type 1 copper site" evidence="12">
    <location>
        <position position="253"/>
    </location>
    <ligand>
        <name>Cu cation</name>
        <dbReference type="ChEBI" id="CHEBI:23378"/>
        <label>1</label>
    </ligand>
</feature>
<keyword evidence="8" id="KW-0677">Repeat</keyword>
<evidence type="ECO:0000256" key="9">
    <source>
        <dbReference type="ARBA" id="ARBA00023002"/>
    </source>
</evidence>
<gene>
    <name evidence="15" type="ORF">A2Z21_06185</name>
</gene>
<comment type="caution">
    <text evidence="15">The sequence shown here is derived from an EMBL/GenBank/DDBJ whole genome shotgun (WGS) entry which is preliminary data.</text>
</comment>
<feature type="binding site" description="type 1 copper site" evidence="12">
    <location>
        <position position="101"/>
    </location>
    <ligand>
        <name>Cu cation</name>
        <dbReference type="ChEBI" id="CHEBI:23378"/>
        <label>1</label>
    </ligand>
</feature>
<evidence type="ECO:0000256" key="1">
    <source>
        <dbReference type="ARBA" id="ARBA00001960"/>
    </source>
</evidence>
<sequence length="408" mass="44856">MSQSPTVKKFELVAQKAELISIDEGVAFKAFTFNGTMPGPLMIVNEGDTVEITVRNEDSITHGLSMHAANTQTSAFVGNISAGQTKTLTFKAEYPGVFMYHCAPGGHGIMTHTLGGMFGMIVVEPKKKYRLEEELGKAPDLRFYIVQNELYSNGRDFYDGKPLYVMFNGYNFRYVNEPIPTHPGDYIRFYYLNVGPNLTSTFHAVGGIWNYSYSQGNPSNVTVGSQSAISGPTDSWVIEWQVPAEGSFTLVSHAFGTQAIKGAIGIISAKPDAPRVPEVRSEGPHLPTPIDPKRIVSPFDIGSPDLDGPVRFHPGDHVQIQMVGNSFWPKSAEVPAGAEVTWVNEEAFDLLDGERTGKHNAVAIRGPENFSSPLLSHADQFTFTFTKPGEYEYICAIHPYMKAKVTVY</sequence>
<comment type="similarity">
    <text evidence="3">Belongs to the multicopper oxidase family.</text>
</comment>
<evidence type="ECO:0000256" key="8">
    <source>
        <dbReference type="ARBA" id="ARBA00022737"/>
    </source>
</evidence>
<evidence type="ECO:0000256" key="3">
    <source>
        <dbReference type="ARBA" id="ARBA00010609"/>
    </source>
</evidence>
<reference evidence="15 16" key="1">
    <citation type="journal article" date="2016" name="Nat. Commun.">
        <title>Thousands of microbial genomes shed light on interconnected biogeochemical processes in an aquifer system.</title>
        <authorList>
            <person name="Anantharaman K."/>
            <person name="Brown C.T."/>
            <person name="Hug L.A."/>
            <person name="Sharon I."/>
            <person name="Castelle C.J."/>
            <person name="Probst A.J."/>
            <person name="Thomas B.C."/>
            <person name="Singh A."/>
            <person name="Wilkins M.J."/>
            <person name="Karaoz U."/>
            <person name="Brodie E.L."/>
            <person name="Williams K.H."/>
            <person name="Hubbard S.S."/>
            <person name="Banfield J.F."/>
        </authorList>
    </citation>
    <scope>NUCLEOTIDE SEQUENCE [LARGE SCALE GENOMIC DNA]</scope>
    <source>
        <strain evidence="16">RBG_16_55_9</strain>
    </source>
</reference>
<evidence type="ECO:0000256" key="10">
    <source>
        <dbReference type="ARBA" id="ARBA00023008"/>
    </source>
</evidence>
<evidence type="ECO:0000256" key="12">
    <source>
        <dbReference type="PIRSR" id="PIRSR601287-1"/>
    </source>
</evidence>
<feature type="domain" description="Plastocyanin-like" evidence="14">
    <location>
        <begin position="20"/>
        <end position="127"/>
    </location>
</feature>
<protein>
    <recommendedName>
        <fullName evidence="6">Copper-containing nitrite reductase</fullName>
        <ecNumber evidence="5">1.7.2.1</ecNumber>
    </recommendedName>
</protein>
<feature type="binding site" description="type 1 copper site" evidence="12">
    <location>
        <position position="67"/>
    </location>
    <ligand>
        <name>Cu cation</name>
        <dbReference type="ChEBI" id="CHEBI:23378"/>
        <label>1</label>
    </ligand>
</feature>